<dbReference type="InterPro" id="IPR001279">
    <property type="entry name" value="Metallo-B-lactamas"/>
</dbReference>
<evidence type="ECO:0000313" key="3">
    <source>
        <dbReference type="Proteomes" id="UP001501521"/>
    </source>
</evidence>
<dbReference type="Gene3D" id="3.60.15.10">
    <property type="entry name" value="Ribonuclease Z/Hydroxyacylglutathione hydrolase-like"/>
    <property type="match status" value="1"/>
</dbReference>
<evidence type="ECO:0000259" key="1">
    <source>
        <dbReference type="SMART" id="SM00849"/>
    </source>
</evidence>
<organism evidence="2 3">
    <name type="scientific">Tessaracoccus lubricantis</name>
    <dbReference type="NCBI Taxonomy" id="545543"/>
    <lineage>
        <taxon>Bacteria</taxon>
        <taxon>Bacillati</taxon>
        <taxon>Actinomycetota</taxon>
        <taxon>Actinomycetes</taxon>
        <taxon>Propionibacteriales</taxon>
        <taxon>Propionibacteriaceae</taxon>
        <taxon>Tessaracoccus</taxon>
    </lineage>
</organism>
<name>A0ABP9FM00_9ACTN</name>
<gene>
    <name evidence="2" type="ORF">GCM10025789_27330</name>
</gene>
<dbReference type="InterPro" id="IPR036866">
    <property type="entry name" value="RibonucZ/Hydroxyglut_hydro"/>
</dbReference>
<dbReference type="Pfam" id="PF00753">
    <property type="entry name" value="Lactamase_B"/>
    <property type="match status" value="2"/>
</dbReference>
<dbReference type="InterPro" id="IPR050855">
    <property type="entry name" value="NDM-1-like"/>
</dbReference>
<sequence>MTLDWTPVTDRVFVTTVQPHRVNIGLVVGDREALLVDTGNSPEQGAEILASARAKAGVPVTHVLLTHDHHDHVNGLAGMEGVTSIAHEDLAAVEVTRTFSMALAVDLGNLRVEALHFGAGHTDHDVMIYLPGENVVFAGDLLEEGADPQVDDRGSLSNWPTVLDGVLGAANATTKFVPGHGAVVDRDFAFIQRAEIGMIYGQTEMLIHQGTRLEDAAIATEWPFSAETLAVALPKAYAELKARGVEPKRHLPLI</sequence>
<dbReference type="EMBL" id="BAABLV010000041">
    <property type="protein sequence ID" value="GAA4906475.1"/>
    <property type="molecule type" value="Genomic_DNA"/>
</dbReference>
<feature type="domain" description="Metallo-beta-lactamase" evidence="1">
    <location>
        <begin position="21"/>
        <end position="180"/>
    </location>
</feature>
<dbReference type="CDD" id="cd16282">
    <property type="entry name" value="metallo-hydrolase-like_MBL-fold"/>
    <property type="match status" value="1"/>
</dbReference>
<evidence type="ECO:0000313" key="2">
    <source>
        <dbReference type="EMBL" id="GAA4906475.1"/>
    </source>
</evidence>
<dbReference type="PANTHER" id="PTHR42951">
    <property type="entry name" value="METALLO-BETA-LACTAMASE DOMAIN-CONTAINING"/>
    <property type="match status" value="1"/>
</dbReference>
<dbReference type="PANTHER" id="PTHR42951:SF4">
    <property type="entry name" value="ACYL-COENZYME A THIOESTERASE MBLAC2"/>
    <property type="match status" value="1"/>
</dbReference>
<dbReference type="SMART" id="SM00849">
    <property type="entry name" value="Lactamase_B"/>
    <property type="match status" value="1"/>
</dbReference>
<keyword evidence="3" id="KW-1185">Reference proteome</keyword>
<reference evidence="3" key="1">
    <citation type="journal article" date="2019" name="Int. J. Syst. Evol. Microbiol.">
        <title>The Global Catalogue of Microorganisms (GCM) 10K type strain sequencing project: providing services to taxonomists for standard genome sequencing and annotation.</title>
        <authorList>
            <consortium name="The Broad Institute Genomics Platform"/>
            <consortium name="The Broad Institute Genome Sequencing Center for Infectious Disease"/>
            <person name="Wu L."/>
            <person name="Ma J."/>
        </authorList>
    </citation>
    <scope>NUCLEOTIDE SEQUENCE [LARGE SCALE GENOMIC DNA]</scope>
    <source>
        <strain evidence="3">JCM 19125</strain>
    </source>
</reference>
<comment type="caution">
    <text evidence="2">The sequence shown here is derived from an EMBL/GenBank/DDBJ whole genome shotgun (WGS) entry which is preliminary data.</text>
</comment>
<proteinExistence type="predicted"/>
<accession>A0ABP9FM00</accession>
<dbReference type="RefSeq" id="WP_345583821.1">
    <property type="nucleotide sequence ID" value="NZ_BAABLV010000041.1"/>
</dbReference>
<dbReference type="Proteomes" id="UP001501521">
    <property type="component" value="Unassembled WGS sequence"/>
</dbReference>
<protein>
    <submittedName>
        <fullName evidence="2">MBL fold metallo-hydrolase</fullName>
    </submittedName>
</protein>
<dbReference type="SUPFAM" id="SSF56281">
    <property type="entry name" value="Metallo-hydrolase/oxidoreductase"/>
    <property type="match status" value="1"/>
</dbReference>